<accession>A0A8J2PNB8</accession>
<protein>
    <recommendedName>
        <fullName evidence="9">O-acyltransferase</fullName>
    </recommendedName>
</protein>
<dbReference type="Proteomes" id="UP000708208">
    <property type="component" value="Unassembled WGS sequence"/>
</dbReference>
<evidence type="ECO:0000256" key="1">
    <source>
        <dbReference type="ARBA" id="ARBA00004477"/>
    </source>
</evidence>
<dbReference type="PANTHER" id="PTHR10408:SF8">
    <property type="entry name" value="O-ACYLTRANSFERASE"/>
    <property type="match status" value="1"/>
</dbReference>
<dbReference type="OrthoDB" id="10039049at2759"/>
<feature type="transmembrane region" description="Helical" evidence="10">
    <location>
        <begin position="85"/>
        <end position="104"/>
    </location>
</feature>
<dbReference type="InterPro" id="IPR004299">
    <property type="entry name" value="MBOAT_fam"/>
</dbReference>
<evidence type="ECO:0000313" key="12">
    <source>
        <dbReference type="Proteomes" id="UP000708208"/>
    </source>
</evidence>
<evidence type="ECO:0000313" key="11">
    <source>
        <dbReference type="EMBL" id="CAG7837433.1"/>
    </source>
</evidence>
<evidence type="ECO:0000256" key="3">
    <source>
        <dbReference type="ARBA" id="ARBA00022679"/>
    </source>
</evidence>
<keyword evidence="8 9" id="KW-0012">Acyltransferase</keyword>
<organism evidence="11 12">
    <name type="scientific">Allacma fusca</name>
    <dbReference type="NCBI Taxonomy" id="39272"/>
    <lineage>
        <taxon>Eukaryota</taxon>
        <taxon>Metazoa</taxon>
        <taxon>Ecdysozoa</taxon>
        <taxon>Arthropoda</taxon>
        <taxon>Hexapoda</taxon>
        <taxon>Collembola</taxon>
        <taxon>Symphypleona</taxon>
        <taxon>Sminthuridae</taxon>
        <taxon>Allacma</taxon>
    </lineage>
</organism>
<feature type="transmembrane region" description="Helical" evidence="10">
    <location>
        <begin position="401"/>
        <end position="420"/>
    </location>
</feature>
<sequence>MDEFAGLYNIFVAVLINLTVFTVIMDLYQYGRINLGISNIFAMFGNPFVTWGLLLGMHLISAVPFYGVFRLWADNRHSFLSLESIWDLSFAIVLGLFTYSFYYIPVQVHFAVKLPAASATMIVLEQLRLTMKLYAFIRSNVPKVVSSCEERLLLRVSSNMITNSTTTRMTGGDHLDKENNLVHLSPKNQSWGTIEGNGCLSSEKKPGDYHVGDLFKSPCPDYEKFLYFLYAPTLVYRDFYPRTSEIRWEFILKNVVELLGCIYLYNLIHHLSGYVLVEEFGLEGKALSMKELITFIFLQMITGGFGFILGFFILLQTCQNIGAELLRFGDREFYLDWWNSDSFASYYRKWNTPVQDFLYTYIYKEAKEAHLDKVNRVLPSVLVFVISSIFHEYVFMFVLQVFYPLILVLFGGFGMLLSFVPNKGTKHNGNLFVWWCLLTGNGIIHALYTLEHFARSNGCPPAENPVLDFFIPRSWTCGAVY</sequence>
<dbReference type="GO" id="GO:0005789">
    <property type="term" value="C:endoplasmic reticulum membrane"/>
    <property type="evidence" value="ECO:0007669"/>
    <property type="project" value="UniProtKB-SubCell"/>
</dbReference>
<comment type="similarity">
    <text evidence="2 9">Belongs to the membrane-bound acyltransferase family. Sterol o-acyltransferase subfamily.</text>
</comment>
<feature type="transmembrane region" description="Helical" evidence="10">
    <location>
        <begin position="7"/>
        <end position="28"/>
    </location>
</feature>
<dbReference type="Pfam" id="PF03062">
    <property type="entry name" value="MBOAT"/>
    <property type="match status" value="1"/>
</dbReference>
<feature type="transmembrane region" description="Helical" evidence="10">
    <location>
        <begin position="292"/>
        <end position="315"/>
    </location>
</feature>
<evidence type="ECO:0000256" key="9">
    <source>
        <dbReference type="PIRNR" id="PIRNR000439"/>
    </source>
</evidence>
<evidence type="ECO:0000256" key="2">
    <source>
        <dbReference type="ARBA" id="ARBA00009010"/>
    </source>
</evidence>
<keyword evidence="6 10" id="KW-1133">Transmembrane helix</keyword>
<dbReference type="EMBL" id="CAJVCH010571407">
    <property type="protein sequence ID" value="CAG7837433.1"/>
    <property type="molecule type" value="Genomic_DNA"/>
</dbReference>
<evidence type="ECO:0000256" key="6">
    <source>
        <dbReference type="ARBA" id="ARBA00022989"/>
    </source>
</evidence>
<comment type="caution">
    <text evidence="11">The sequence shown here is derived from an EMBL/GenBank/DDBJ whole genome shotgun (WGS) entry which is preliminary data.</text>
</comment>
<feature type="transmembrane region" description="Helical" evidence="10">
    <location>
        <begin position="432"/>
        <end position="450"/>
    </location>
</feature>
<keyword evidence="3 9" id="KW-0808">Transferase</keyword>
<comment type="subcellular location">
    <subcellularLocation>
        <location evidence="1 9">Endoplasmic reticulum membrane</location>
        <topology evidence="1 9">Multi-pass membrane protein</topology>
    </subcellularLocation>
</comment>
<dbReference type="InterPro" id="IPR014371">
    <property type="entry name" value="Oat_ACAT_DAG_ARE"/>
</dbReference>
<dbReference type="PANTHER" id="PTHR10408">
    <property type="entry name" value="STEROL O-ACYLTRANSFERASE"/>
    <property type="match status" value="1"/>
</dbReference>
<evidence type="ECO:0000256" key="4">
    <source>
        <dbReference type="ARBA" id="ARBA00022692"/>
    </source>
</evidence>
<keyword evidence="12" id="KW-1185">Reference proteome</keyword>
<dbReference type="PIRSF" id="PIRSF000439">
    <property type="entry name" value="Oat_ACAT_DAG_ARE"/>
    <property type="match status" value="1"/>
</dbReference>
<feature type="transmembrane region" description="Helical" evidence="10">
    <location>
        <begin position="250"/>
        <end position="272"/>
    </location>
</feature>
<dbReference type="GO" id="GO:0008203">
    <property type="term" value="P:cholesterol metabolic process"/>
    <property type="evidence" value="ECO:0007669"/>
    <property type="project" value="TreeGrafter"/>
</dbReference>
<reference evidence="11" key="1">
    <citation type="submission" date="2021-06" db="EMBL/GenBank/DDBJ databases">
        <authorList>
            <person name="Hodson N. C."/>
            <person name="Mongue J. A."/>
            <person name="Jaron S. K."/>
        </authorList>
    </citation>
    <scope>NUCLEOTIDE SEQUENCE</scope>
</reference>
<dbReference type="GO" id="GO:0008374">
    <property type="term" value="F:O-acyltransferase activity"/>
    <property type="evidence" value="ECO:0007669"/>
    <property type="project" value="InterPro"/>
</dbReference>
<evidence type="ECO:0000256" key="5">
    <source>
        <dbReference type="ARBA" id="ARBA00022824"/>
    </source>
</evidence>
<dbReference type="AlphaFoldDB" id="A0A8J2PNB8"/>
<proteinExistence type="inferred from homology"/>
<evidence type="ECO:0000256" key="10">
    <source>
        <dbReference type="SAM" id="Phobius"/>
    </source>
</evidence>
<name>A0A8J2PNB8_9HEXA</name>
<feature type="transmembrane region" description="Helical" evidence="10">
    <location>
        <begin position="48"/>
        <end position="73"/>
    </location>
</feature>
<evidence type="ECO:0000256" key="7">
    <source>
        <dbReference type="ARBA" id="ARBA00023136"/>
    </source>
</evidence>
<evidence type="ECO:0000256" key="8">
    <source>
        <dbReference type="ARBA" id="ARBA00023315"/>
    </source>
</evidence>
<keyword evidence="5 9" id="KW-0256">Endoplasmic reticulum</keyword>
<keyword evidence="7 9" id="KW-0472">Membrane</keyword>
<keyword evidence="4 10" id="KW-0812">Transmembrane</keyword>
<gene>
    <name evidence="11" type="ORF">AFUS01_LOCUS46550</name>
</gene>